<reference evidence="8 9" key="1">
    <citation type="submission" date="2016-12" db="EMBL/GenBank/DDBJ databases">
        <title>Bacillus phylogenomics.</title>
        <authorList>
            <person name="Dunlap C."/>
        </authorList>
    </citation>
    <scope>NUCLEOTIDE SEQUENCE [LARGE SCALE GENOMIC DNA]</scope>
    <source>
        <strain evidence="8 9">NRRL B-41327</strain>
    </source>
</reference>
<feature type="domain" description="Glycosyl transferase family 1" evidence="7">
    <location>
        <begin position="671"/>
        <end position="823"/>
    </location>
</feature>
<evidence type="ECO:0000256" key="1">
    <source>
        <dbReference type="ARBA" id="ARBA00004202"/>
    </source>
</evidence>
<keyword evidence="3" id="KW-1003">Cell membrane</keyword>
<gene>
    <name evidence="8" type="ORF">BTA31_20230</name>
</gene>
<evidence type="ECO:0000256" key="4">
    <source>
        <dbReference type="ARBA" id="ARBA00022679"/>
    </source>
</evidence>
<evidence type="ECO:0000256" key="3">
    <source>
        <dbReference type="ARBA" id="ARBA00022475"/>
    </source>
</evidence>
<dbReference type="CDD" id="cd03811">
    <property type="entry name" value="GT4_GT28_WabH-like"/>
    <property type="match status" value="1"/>
</dbReference>
<dbReference type="InterPro" id="IPR043149">
    <property type="entry name" value="TagF_N"/>
</dbReference>
<evidence type="ECO:0000259" key="7">
    <source>
        <dbReference type="Pfam" id="PF00534"/>
    </source>
</evidence>
<dbReference type="EMBL" id="MRBL01000027">
    <property type="protein sequence ID" value="OMI25103.1"/>
    <property type="molecule type" value="Genomic_DNA"/>
</dbReference>
<dbReference type="Gene3D" id="3.40.50.12580">
    <property type="match status" value="1"/>
</dbReference>
<dbReference type="Gene3D" id="3.40.50.11820">
    <property type="match status" value="1"/>
</dbReference>
<organism evidence="8 9">
    <name type="scientific">Bacillus haynesii</name>
    <dbReference type="NCBI Taxonomy" id="1925021"/>
    <lineage>
        <taxon>Bacteria</taxon>
        <taxon>Bacillati</taxon>
        <taxon>Bacillota</taxon>
        <taxon>Bacilli</taxon>
        <taxon>Bacillales</taxon>
        <taxon>Bacillaceae</taxon>
        <taxon>Bacillus</taxon>
    </lineage>
</organism>
<keyword evidence="4" id="KW-0808">Transferase</keyword>
<dbReference type="PANTHER" id="PTHR37316">
    <property type="entry name" value="TEICHOIC ACID GLYCEROL-PHOSPHATE PRIMASE"/>
    <property type="match status" value="1"/>
</dbReference>
<keyword evidence="5" id="KW-0777">Teichoic acid biosynthesis</keyword>
<dbReference type="Gene3D" id="3.40.50.2000">
    <property type="entry name" value="Glycogen Phosphorylase B"/>
    <property type="match status" value="2"/>
</dbReference>
<name>A0ABX3HYI3_9BACI</name>
<dbReference type="Proteomes" id="UP000187046">
    <property type="component" value="Unassembled WGS sequence"/>
</dbReference>
<dbReference type="Pfam" id="PF00534">
    <property type="entry name" value="Glycos_transf_1"/>
    <property type="match status" value="1"/>
</dbReference>
<evidence type="ECO:0000256" key="5">
    <source>
        <dbReference type="ARBA" id="ARBA00022944"/>
    </source>
</evidence>
<comment type="caution">
    <text evidence="8">The sequence shown here is derived from an EMBL/GenBank/DDBJ whole genome shotgun (WGS) entry which is preliminary data.</text>
</comment>
<comment type="subcellular location">
    <subcellularLocation>
        <location evidence="1">Cell membrane</location>
        <topology evidence="1">Peripheral membrane protein</topology>
    </subcellularLocation>
</comment>
<comment type="similarity">
    <text evidence="2">Belongs to the CDP-glycerol glycerophosphotransferase family.</text>
</comment>
<protein>
    <recommendedName>
        <fullName evidence="7">Glycosyl transferase family 1 domain-containing protein</fullName>
    </recommendedName>
</protein>
<keyword evidence="6" id="KW-0472">Membrane</keyword>
<evidence type="ECO:0000313" key="9">
    <source>
        <dbReference type="Proteomes" id="UP000187046"/>
    </source>
</evidence>
<keyword evidence="9" id="KW-1185">Reference proteome</keyword>
<dbReference type="InterPro" id="IPR051612">
    <property type="entry name" value="Teichoic_Acid_Biosynth"/>
</dbReference>
<evidence type="ECO:0000256" key="2">
    <source>
        <dbReference type="ARBA" id="ARBA00010488"/>
    </source>
</evidence>
<sequence>MNFKRIKKIAKRKVRFIIDPLKEYLSNKRVRIRAKYSQYVSLPIKEKTVLYEAYHGRSISGNCYAIFLKLVQDKDFKDYHHVWVINDISDPMVEELKRNYQNVSFTSVDSNHYLKYLATSKYLINDTSFPFYFVKRDEQIYINTWHGTPLKTLGLDIKNRGMSTHKNIQRNLLHSDYLISPNQFTYEKLLKSHDIYEIYAGKVADIGYPRTDLTLETNGEEVRKTLNIPLDKKVILYAPTWRGTVGKENDTSQVLLDEVMDIQKSMGDDYIVLLKSHYFTFEYFKKNKLDHLCVPNWYDTNKLLAAVDILITDYSSIFFDFLPLKKPVLFYMIDHQEYEAERGFYLDINNLPGPVCESLNELIDKLQNIHILKKEFSEQYDKYLEEFCYNDDGQASKRLVEMIFKKQNQEQLISTETDKQKLLFYCGGFYNNGITMSAINLFDHIDYSKYEVTVIDNANEHKDKWKNIRKLNPKVHVLYRPGVFNKTLKETYEHQLVLRRGIYTDSMSKTAPVKAYQRELKRIIGNAKFDIGIDFGGYNKFWSMLFAFGQFKTRSIYLHNDMMEEYNKKINGKYKHRKNLKVIFSLYKYYDKVVSVAKSANEENYKNLRQFIPDADRKMVYVDNVIGSKQILKNKDVKNTVQTNGKEYLILREQNEENPNILNIFGLTVPKKENYNFINIGRLSPEKGQEKLINSFARLHKEFPNSKLYIVGDGPLKKQLTLQAETLGLENDIIFAGQLENPFALLDECDCFVLSSDYEGQGLVLMEAMIVGKPIIATDVTGVRSVLEGGLGLLVENTEEALTEAMKKYITEGIEYRTFDYESYNNHALQLFYKNVCQS</sequence>
<dbReference type="SUPFAM" id="SSF53756">
    <property type="entry name" value="UDP-Glycosyltransferase/glycogen phosphorylase"/>
    <property type="match status" value="2"/>
</dbReference>
<proteinExistence type="inferred from homology"/>
<evidence type="ECO:0000256" key="6">
    <source>
        <dbReference type="ARBA" id="ARBA00023136"/>
    </source>
</evidence>
<dbReference type="RefSeq" id="WP_076793666.1">
    <property type="nucleotide sequence ID" value="NZ_MRBL01000027.1"/>
</dbReference>
<dbReference type="PANTHER" id="PTHR37316:SF3">
    <property type="entry name" value="TEICHOIC ACID GLYCEROL-PHOSPHATE TRANSFERASE"/>
    <property type="match status" value="1"/>
</dbReference>
<dbReference type="InterPro" id="IPR043148">
    <property type="entry name" value="TagF_C"/>
</dbReference>
<accession>A0ABX3HYI3</accession>
<dbReference type="InterPro" id="IPR007554">
    <property type="entry name" value="Glycerophosphate_synth"/>
</dbReference>
<dbReference type="InterPro" id="IPR001296">
    <property type="entry name" value="Glyco_trans_1"/>
</dbReference>
<dbReference type="Pfam" id="PF04464">
    <property type="entry name" value="Glyphos_transf"/>
    <property type="match status" value="1"/>
</dbReference>
<evidence type="ECO:0000313" key="8">
    <source>
        <dbReference type="EMBL" id="OMI25103.1"/>
    </source>
</evidence>